<keyword evidence="7" id="KW-1185">Reference proteome</keyword>
<reference evidence="6 7" key="1">
    <citation type="submission" date="2018-07" db="EMBL/GenBank/DDBJ databases">
        <title>The complete nuclear genome of the prasinophyte Chloropicon primus (CCMP1205).</title>
        <authorList>
            <person name="Pombert J.-F."/>
            <person name="Otis C."/>
            <person name="Turmel M."/>
            <person name="Lemieux C."/>
        </authorList>
    </citation>
    <scope>NUCLEOTIDE SEQUENCE [LARGE SCALE GENOMIC DNA]</scope>
    <source>
        <strain evidence="6 7">CCMP1205</strain>
    </source>
</reference>
<dbReference type="OrthoDB" id="311279at2759"/>
<dbReference type="GO" id="GO:0005789">
    <property type="term" value="C:endoplasmic reticulum membrane"/>
    <property type="evidence" value="ECO:0007669"/>
    <property type="project" value="UniProtKB-SubCell"/>
</dbReference>
<accession>A0A5B8MIT0</accession>
<evidence type="ECO:0000256" key="5">
    <source>
        <dbReference type="RuleBase" id="RU365084"/>
    </source>
</evidence>
<dbReference type="GO" id="GO:0180047">
    <property type="term" value="P:dolichol phosphate mannose biosynthetic process"/>
    <property type="evidence" value="ECO:0007669"/>
    <property type="project" value="InterPro"/>
</dbReference>
<dbReference type="GO" id="GO:0030234">
    <property type="term" value="F:enzyme regulator activity"/>
    <property type="evidence" value="ECO:0007669"/>
    <property type="project" value="UniProtKB-UniRule"/>
</dbReference>
<organism evidence="6 7">
    <name type="scientific">Chloropicon primus</name>
    <dbReference type="NCBI Taxonomy" id="1764295"/>
    <lineage>
        <taxon>Eukaryota</taxon>
        <taxon>Viridiplantae</taxon>
        <taxon>Chlorophyta</taxon>
        <taxon>Chloropicophyceae</taxon>
        <taxon>Chloropicales</taxon>
        <taxon>Chloropicaceae</taxon>
        <taxon>Chloropicon</taxon>
    </lineage>
</organism>
<evidence type="ECO:0000256" key="2">
    <source>
        <dbReference type="ARBA" id="ARBA00022692"/>
    </source>
</evidence>
<sequence>MATCNYRDRRNELGWALLVVVSGLFAYFTLWIIVVPLLEEDSGGFLDKVFFPIDRFLVLQAITVAGVVMASVVVTSLGVVSVQYGLRGKGQS</sequence>
<comment type="similarity">
    <text evidence="5">Belongs to the DPM2 family.</text>
</comment>
<comment type="subcellular location">
    <subcellularLocation>
        <location evidence="5">Endoplasmic reticulum membrane</location>
        <topology evidence="5">Multi-pass membrane protein</topology>
    </subcellularLocation>
    <subcellularLocation>
        <location evidence="1">Membrane</location>
        <topology evidence="1">Multi-pass membrane protein</topology>
    </subcellularLocation>
</comment>
<keyword evidence="4 5" id="KW-0472">Membrane</keyword>
<keyword evidence="2 5" id="KW-0812">Transmembrane</keyword>
<dbReference type="UniPathway" id="UPA00378"/>
<dbReference type="AlphaFoldDB" id="A0A5B8MIT0"/>
<dbReference type="Proteomes" id="UP000316726">
    <property type="component" value="Chromosome 3"/>
</dbReference>
<name>A0A5B8MIT0_9CHLO</name>
<dbReference type="EMBL" id="CP031036">
    <property type="protein sequence ID" value="QDZ19994.1"/>
    <property type="molecule type" value="Genomic_DNA"/>
</dbReference>
<evidence type="ECO:0000256" key="4">
    <source>
        <dbReference type="ARBA" id="ARBA00023136"/>
    </source>
</evidence>
<gene>
    <name evidence="6" type="ORF">A3770_03p25120</name>
</gene>
<comment type="function">
    <text evidence="5">Regulatory subunit of the dolichol-phosphate mannose (DPM) synthase complex; essential for the ER localization.</text>
</comment>
<keyword evidence="3 5" id="KW-1133">Transmembrane helix</keyword>
<keyword evidence="5" id="KW-0256">Endoplasmic reticulum</keyword>
<evidence type="ECO:0000256" key="3">
    <source>
        <dbReference type="ARBA" id="ARBA00022989"/>
    </source>
</evidence>
<comment type="subunit">
    <text evidence="5">Component of the dolichol-phosphate mannose (DPM) synthase complex.</text>
</comment>
<evidence type="ECO:0000256" key="1">
    <source>
        <dbReference type="ARBA" id="ARBA00004141"/>
    </source>
</evidence>
<evidence type="ECO:0000313" key="6">
    <source>
        <dbReference type="EMBL" id="QDZ19994.1"/>
    </source>
</evidence>
<evidence type="ECO:0000313" key="7">
    <source>
        <dbReference type="Proteomes" id="UP000316726"/>
    </source>
</evidence>
<protein>
    <recommendedName>
        <fullName evidence="5">Dolichol phosphate-mannose biosynthesis regulatory protein</fullName>
    </recommendedName>
</protein>
<comment type="pathway">
    <text evidence="5">Protein modification; protein glycosylation.</text>
</comment>
<proteinExistence type="inferred from homology"/>
<dbReference type="InterPro" id="IPR009914">
    <property type="entry name" value="DPM2"/>
</dbReference>
<feature type="transmembrane region" description="Helical" evidence="5">
    <location>
        <begin position="58"/>
        <end position="86"/>
    </location>
</feature>
<feature type="transmembrane region" description="Helical" evidence="5">
    <location>
        <begin position="12"/>
        <end position="38"/>
    </location>
</feature>
<dbReference type="Pfam" id="PF07297">
    <property type="entry name" value="DPM2"/>
    <property type="match status" value="1"/>
</dbReference>